<dbReference type="PANTHER" id="PTHR30097">
    <property type="entry name" value="CATION EFFLUX SYSTEM PROTEIN CUSB"/>
    <property type="match status" value="1"/>
</dbReference>
<dbReference type="RefSeq" id="WP_128562789.1">
    <property type="nucleotide sequence ID" value="NZ_BPQH01000012.1"/>
</dbReference>
<evidence type="ECO:0000259" key="5">
    <source>
        <dbReference type="Pfam" id="PF25973"/>
    </source>
</evidence>
<evidence type="ECO:0000256" key="3">
    <source>
        <dbReference type="SAM" id="Phobius"/>
    </source>
</evidence>
<dbReference type="InterPro" id="IPR051909">
    <property type="entry name" value="MFP_Cation_Efflux"/>
</dbReference>
<dbReference type="Gene3D" id="6.10.140.730">
    <property type="match status" value="1"/>
</dbReference>
<keyword evidence="3" id="KW-1133">Transmembrane helix</keyword>
<keyword evidence="8" id="KW-1185">Reference proteome</keyword>
<dbReference type="Pfam" id="PF25973">
    <property type="entry name" value="BSH_CzcB"/>
    <property type="match status" value="1"/>
</dbReference>
<keyword evidence="3" id="KW-0812">Transmembrane</keyword>
<feature type="domain" description="CusB-like beta-barrel" evidence="4">
    <location>
        <begin position="285"/>
        <end position="359"/>
    </location>
</feature>
<accession>A0ABQ4R209</accession>
<evidence type="ECO:0000256" key="1">
    <source>
        <dbReference type="ARBA" id="ARBA00009477"/>
    </source>
</evidence>
<evidence type="ECO:0000256" key="2">
    <source>
        <dbReference type="ARBA" id="ARBA00022448"/>
    </source>
</evidence>
<dbReference type="Gene3D" id="2.40.50.100">
    <property type="match status" value="1"/>
</dbReference>
<dbReference type="Gene3D" id="2.40.420.20">
    <property type="match status" value="1"/>
</dbReference>
<dbReference type="Pfam" id="PF25975">
    <property type="entry name" value="CzcB_C"/>
    <property type="match status" value="1"/>
</dbReference>
<dbReference type="InterPro" id="IPR058647">
    <property type="entry name" value="BSH_CzcB-like"/>
</dbReference>
<dbReference type="PANTHER" id="PTHR30097:SF15">
    <property type="entry name" value="CATION EFFLUX SYSTEM PROTEIN CUSB"/>
    <property type="match status" value="1"/>
</dbReference>
<evidence type="ECO:0000313" key="7">
    <source>
        <dbReference type="EMBL" id="GJD51189.1"/>
    </source>
</evidence>
<reference evidence="7" key="1">
    <citation type="journal article" date="2021" name="Front. Microbiol.">
        <title>Comprehensive Comparative Genomics and Phenotyping of Methylobacterium Species.</title>
        <authorList>
            <person name="Alessa O."/>
            <person name="Ogura Y."/>
            <person name="Fujitani Y."/>
            <person name="Takami H."/>
            <person name="Hayashi T."/>
            <person name="Sahin N."/>
            <person name="Tani A."/>
        </authorList>
    </citation>
    <scope>NUCLEOTIDE SEQUENCE</scope>
    <source>
        <strain evidence="7">KCTC 52305</strain>
    </source>
</reference>
<feature type="transmembrane region" description="Helical" evidence="3">
    <location>
        <begin position="21"/>
        <end position="43"/>
    </location>
</feature>
<dbReference type="NCBIfam" id="TIGR01730">
    <property type="entry name" value="RND_mfp"/>
    <property type="match status" value="1"/>
</dbReference>
<keyword evidence="2" id="KW-0813">Transport</keyword>
<evidence type="ECO:0000259" key="4">
    <source>
        <dbReference type="Pfam" id="PF25954"/>
    </source>
</evidence>
<evidence type="ECO:0000313" key="8">
    <source>
        <dbReference type="Proteomes" id="UP001055167"/>
    </source>
</evidence>
<dbReference type="InterPro" id="IPR006143">
    <property type="entry name" value="RND_pump_MFP"/>
</dbReference>
<evidence type="ECO:0000259" key="6">
    <source>
        <dbReference type="Pfam" id="PF25975"/>
    </source>
</evidence>
<dbReference type="InterPro" id="IPR058649">
    <property type="entry name" value="CzcB_C"/>
</dbReference>
<sequence>MDTNNPLVSEATTRRRRGRGALLLVLVLVLLAAGAGAALLAGYGSVLAPLRDRLAALLGEAGGPAPEAPAAPDAGRERVFRPTKQQRAGFVIETVEAREFRPEGFAEGRITVNEDDNVPVYTPYAGRVTRVNVRAGEQVKARDVLFTIEAADMVQAENDYQAALNALAKAAALLKLNQTVAARLQELYQAKAVALKDWQQAQNDVIAATSDQRSAEASLQAVRNRLRILGKSDAEIDAFARSGTMSPETEIRAPIAGTIVQRKVGVGQYLASGSDAAFIIGDLSTVWLVANVRESEAPRIRVGQELEAHVLGFPDRVFKARIAYMAAAFDPATRRLPVRAEVDNAEGLLKPEMFATFTILTGRDERAPAVPASAVVYEGARAHVWVERPDGAIEARRVRLGLTGGGVVQVVEGLAAGDRVVTRGSLFIDRAATGDKPS</sequence>
<feature type="domain" description="CzcB-like C-terminal circularly permuted SH3-like" evidence="6">
    <location>
        <begin position="369"/>
        <end position="425"/>
    </location>
</feature>
<dbReference type="Pfam" id="PF25954">
    <property type="entry name" value="Beta-barrel_RND_2"/>
    <property type="match status" value="1"/>
</dbReference>
<comment type="similarity">
    <text evidence="1">Belongs to the membrane fusion protein (MFP) (TC 8.A.1) family.</text>
</comment>
<gene>
    <name evidence="7" type="primary">mdtA_5</name>
    <name evidence="7" type="ORF">OPKNFCMD_3941</name>
</gene>
<dbReference type="Proteomes" id="UP001055167">
    <property type="component" value="Unassembled WGS sequence"/>
</dbReference>
<protein>
    <submittedName>
        <fullName evidence="7">Multidrug resistance protein MdtA</fullName>
    </submittedName>
</protein>
<dbReference type="SUPFAM" id="SSF111369">
    <property type="entry name" value="HlyD-like secretion proteins"/>
    <property type="match status" value="1"/>
</dbReference>
<name>A0ABQ4R209_9HYPH</name>
<keyword evidence="3" id="KW-0472">Membrane</keyword>
<organism evidence="7 8">
    <name type="scientific">Methylobacterium crusticola</name>
    <dbReference type="NCBI Taxonomy" id="1697972"/>
    <lineage>
        <taxon>Bacteria</taxon>
        <taxon>Pseudomonadati</taxon>
        <taxon>Pseudomonadota</taxon>
        <taxon>Alphaproteobacteria</taxon>
        <taxon>Hyphomicrobiales</taxon>
        <taxon>Methylobacteriaceae</taxon>
        <taxon>Methylobacterium</taxon>
    </lineage>
</organism>
<dbReference type="InterPro" id="IPR058792">
    <property type="entry name" value="Beta-barrel_RND_2"/>
</dbReference>
<dbReference type="Gene3D" id="2.40.30.170">
    <property type="match status" value="1"/>
</dbReference>
<reference evidence="7" key="2">
    <citation type="submission" date="2021-08" db="EMBL/GenBank/DDBJ databases">
        <authorList>
            <person name="Tani A."/>
            <person name="Ola A."/>
            <person name="Ogura Y."/>
            <person name="Katsura K."/>
            <person name="Hayashi T."/>
        </authorList>
    </citation>
    <scope>NUCLEOTIDE SEQUENCE</scope>
    <source>
        <strain evidence="7">KCTC 52305</strain>
    </source>
</reference>
<comment type="caution">
    <text evidence="7">The sequence shown here is derived from an EMBL/GenBank/DDBJ whole genome shotgun (WGS) entry which is preliminary data.</text>
</comment>
<feature type="domain" description="CzcB-like barrel-sandwich hybrid" evidence="5">
    <location>
        <begin position="120"/>
        <end position="280"/>
    </location>
</feature>
<dbReference type="EMBL" id="BPQH01000012">
    <property type="protein sequence ID" value="GJD51189.1"/>
    <property type="molecule type" value="Genomic_DNA"/>
</dbReference>
<proteinExistence type="inferred from homology"/>